<evidence type="ECO:0000313" key="1">
    <source>
        <dbReference type="EMBL" id="MDT9610620.1"/>
    </source>
</evidence>
<organism evidence="1 2">
    <name type="scientific">Lactobacillus crispatus</name>
    <dbReference type="NCBI Taxonomy" id="47770"/>
    <lineage>
        <taxon>Bacteria</taxon>
        <taxon>Bacillati</taxon>
        <taxon>Bacillota</taxon>
        <taxon>Bacilli</taxon>
        <taxon>Lactobacillales</taxon>
        <taxon>Lactobacillaceae</taxon>
        <taxon>Lactobacillus</taxon>
    </lineage>
</organism>
<comment type="caution">
    <text evidence="1">The sequence shown here is derived from an EMBL/GenBank/DDBJ whole genome shotgun (WGS) entry which is preliminary data.</text>
</comment>
<dbReference type="RefSeq" id="WP_228761674.1">
    <property type="nucleotide sequence ID" value="NZ_CP046312.1"/>
</dbReference>
<dbReference type="EMBL" id="JAVTXN010000100">
    <property type="protein sequence ID" value="MDT9610620.1"/>
    <property type="molecule type" value="Genomic_DNA"/>
</dbReference>
<name>A0AAW8WRR9_9LACO</name>
<gene>
    <name evidence="1" type="ORF">RON39_11045</name>
</gene>
<protein>
    <submittedName>
        <fullName evidence="1">Uncharacterized protein</fullName>
    </submittedName>
</protein>
<evidence type="ECO:0000313" key="2">
    <source>
        <dbReference type="Proteomes" id="UP001253287"/>
    </source>
</evidence>
<sequence length="17" mass="2139">MSKTPIYRRFRELKNAK</sequence>
<reference evidence="1" key="1">
    <citation type="submission" date="2023-08" db="EMBL/GenBank/DDBJ databases">
        <title>Lactobacillus from the Female Urinary Tract.</title>
        <authorList>
            <person name="Stegman N."/>
            <person name="Jackson B."/>
            <person name="Steiling M."/>
            <person name="Sedano C."/>
            <person name="Wolfe A."/>
            <person name="Putonti C."/>
        </authorList>
    </citation>
    <scope>NUCLEOTIDE SEQUENCE</scope>
    <source>
        <strain evidence="1">UMB5661</strain>
    </source>
</reference>
<dbReference type="Proteomes" id="UP001253287">
    <property type="component" value="Unassembled WGS sequence"/>
</dbReference>
<accession>A0AAW8WRR9</accession>
<proteinExistence type="predicted"/>
<dbReference type="AlphaFoldDB" id="A0AAW8WRR9"/>